<sequence>MSFAMAPQKSFLHIVKTLFHQYGILCQPNKPMWSCTSNSEESYSKLPNLKFNFLLNAEGQTQYFEMPKEAYLKPDPELKNVSWLLFTPWQFQGLGGKKGEEYWVLGAQFLQNYYSIYDFKSKKIGLVQSISSVQK</sequence>
<feature type="domain" description="Peptidase A1" evidence="1">
    <location>
        <begin position="1"/>
        <end position="127"/>
    </location>
</feature>
<protein>
    <recommendedName>
        <fullName evidence="1">Peptidase A1 domain-containing protein</fullName>
    </recommendedName>
</protein>
<dbReference type="InterPro" id="IPR033121">
    <property type="entry name" value="PEPTIDASE_A1"/>
</dbReference>
<dbReference type="InterPro" id="IPR021109">
    <property type="entry name" value="Peptidase_aspartic_dom_sf"/>
</dbReference>
<dbReference type="PROSITE" id="PS51767">
    <property type="entry name" value="PEPTIDASE_A1"/>
    <property type="match status" value="1"/>
</dbReference>
<name>A0A7S3CH47_9SPIT</name>
<dbReference type="SUPFAM" id="SSF50630">
    <property type="entry name" value="Acid proteases"/>
    <property type="match status" value="1"/>
</dbReference>
<reference evidence="2" key="1">
    <citation type="submission" date="2021-01" db="EMBL/GenBank/DDBJ databases">
        <authorList>
            <person name="Corre E."/>
            <person name="Pelletier E."/>
            <person name="Niang G."/>
            <person name="Scheremetjew M."/>
            <person name="Finn R."/>
            <person name="Kale V."/>
            <person name="Holt S."/>
            <person name="Cochrane G."/>
            <person name="Meng A."/>
            <person name="Brown T."/>
            <person name="Cohen L."/>
        </authorList>
    </citation>
    <scope>NUCLEOTIDE SEQUENCE</scope>
    <source>
        <strain evidence="2">Ras09</strain>
    </source>
</reference>
<proteinExistence type="predicted"/>
<dbReference type="EMBL" id="HBIA01000040">
    <property type="protein sequence ID" value="CAE0228244.1"/>
    <property type="molecule type" value="Transcribed_RNA"/>
</dbReference>
<gene>
    <name evidence="2" type="ORF">SRAS04492_LOCUS27</name>
</gene>
<evidence type="ECO:0000259" key="1">
    <source>
        <dbReference type="PROSITE" id="PS51767"/>
    </source>
</evidence>
<accession>A0A7S3CH47</accession>
<dbReference type="AlphaFoldDB" id="A0A7S3CH47"/>
<dbReference type="Pfam" id="PF00026">
    <property type="entry name" value="Asp"/>
    <property type="match status" value="1"/>
</dbReference>
<organism evidence="2">
    <name type="scientific">Strombidium rassoulzadegani</name>
    <dbReference type="NCBI Taxonomy" id="1082188"/>
    <lineage>
        <taxon>Eukaryota</taxon>
        <taxon>Sar</taxon>
        <taxon>Alveolata</taxon>
        <taxon>Ciliophora</taxon>
        <taxon>Intramacronucleata</taxon>
        <taxon>Spirotrichea</taxon>
        <taxon>Oligotrichia</taxon>
        <taxon>Strombidiidae</taxon>
        <taxon>Strombidium</taxon>
    </lineage>
</organism>
<evidence type="ECO:0000313" key="2">
    <source>
        <dbReference type="EMBL" id="CAE0228244.1"/>
    </source>
</evidence>
<dbReference type="Gene3D" id="2.40.70.10">
    <property type="entry name" value="Acid Proteases"/>
    <property type="match status" value="1"/>
</dbReference>